<proteinExistence type="predicted"/>
<dbReference type="Gene3D" id="2.60.210.10">
    <property type="entry name" value="Apoptosis, Tumor Necrosis Factor Receptor Associated Protein 2, Chain A"/>
    <property type="match status" value="1"/>
</dbReference>
<organism evidence="1 2">
    <name type="scientific">Panagrolaimus davidi</name>
    <dbReference type="NCBI Taxonomy" id="227884"/>
    <lineage>
        <taxon>Eukaryota</taxon>
        <taxon>Metazoa</taxon>
        <taxon>Ecdysozoa</taxon>
        <taxon>Nematoda</taxon>
        <taxon>Chromadorea</taxon>
        <taxon>Rhabditida</taxon>
        <taxon>Tylenchina</taxon>
        <taxon>Panagrolaimomorpha</taxon>
        <taxon>Panagrolaimoidea</taxon>
        <taxon>Panagrolaimidae</taxon>
        <taxon>Panagrolaimus</taxon>
    </lineage>
</organism>
<dbReference type="Proteomes" id="UP000887578">
    <property type="component" value="Unplaced"/>
</dbReference>
<dbReference type="AlphaFoldDB" id="A0A914PWB4"/>
<name>A0A914PWB4_9BILA</name>
<dbReference type="InterPro" id="IPR008974">
    <property type="entry name" value="TRAF-like"/>
</dbReference>
<dbReference type="WBParaSite" id="PDA_v2.g19140.t1">
    <property type="protein sequence ID" value="PDA_v2.g19140.t1"/>
    <property type="gene ID" value="PDA_v2.g19140"/>
</dbReference>
<accession>A0A914PWB4</accession>
<reference evidence="2" key="1">
    <citation type="submission" date="2022-11" db="UniProtKB">
        <authorList>
            <consortium name="WormBaseParasite"/>
        </authorList>
    </citation>
    <scope>IDENTIFICATION</scope>
</reference>
<keyword evidence="1" id="KW-1185">Reference proteome</keyword>
<sequence>MPQIPFSLRWTIPENRLTSLKNSEYGSLNSYTVSNIPGFEYYLSIRPNGKNYVEYREESWVFLHLKLGNVKKVEADYTFSIESANYSYKDSYTFKKSVGYGPSSIADAKDFFDPEKKFIVDGKCTIKVFGTFTFETDEPISDFKQQKWDGGELGTELWEEEEDKDFIISVENKEIKVSKKTF</sequence>
<evidence type="ECO:0000313" key="1">
    <source>
        <dbReference type="Proteomes" id="UP000887578"/>
    </source>
</evidence>
<dbReference type="SUPFAM" id="SSF49599">
    <property type="entry name" value="TRAF domain-like"/>
    <property type="match status" value="1"/>
</dbReference>
<protein>
    <submittedName>
        <fullName evidence="2">Uncharacterized protein</fullName>
    </submittedName>
</protein>
<evidence type="ECO:0000313" key="2">
    <source>
        <dbReference type="WBParaSite" id="PDA_v2.g19140.t1"/>
    </source>
</evidence>